<evidence type="ECO:0000313" key="3">
    <source>
        <dbReference type="Proteomes" id="UP000078576"/>
    </source>
</evidence>
<feature type="region of interest" description="Disordered" evidence="1">
    <location>
        <begin position="224"/>
        <end position="260"/>
    </location>
</feature>
<dbReference type="OrthoDB" id="10536177at2759"/>
<accession>A0A194UXC5</accession>
<gene>
    <name evidence="2" type="ORF">VP1G_03730</name>
</gene>
<evidence type="ECO:0000256" key="1">
    <source>
        <dbReference type="SAM" id="MobiDB-lite"/>
    </source>
</evidence>
<dbReference type="EMBL" id="KN714688">
    <property type="protein sequence ID" value="KUI56350.1"/>
    <property type="molecule type" value="Genomic_DNA"/>
</dbReference>
<feature type="compositionally biased region" description="Low complexity" evidence="1">
    <location>
        <begin position="67"/>
        <end position="94"/>
    </location>
</feature>
<organism evidence="2 3">
    <name type="scientific">Cytospora mali</name>
    <name type="common">Apple Valsa canker fungus</name>
    <name type="synonym">Valsa mali</name>
    <dbReference type="NCBI Taxonomy" id="578113"/>
    <lineage>
        <taxon>Eukaryota</taxon>
        <taxon>Fungi</taxon>
        <taxon>Dikarya</taxon>
        <taxon>Ascomycota</taxon>
        <taxon>Pezizomycotina</taxon>
        <taxon>Sordariomycetes</taxon>
        <taxon>Sordariomycetidae</taxon>
        <taxon>Diaporthales</taxon>
        <taxon>Cytosporaceae</taxon>
        <taxon>Cytospora</taxon>
    </lineage>
</organism>
<dbReference type="Proteomes" id="UP000078576">
    <property type="component" value="Unassembled WGS sequence"/>
</dbReference>
<dbReference type="AlphaFoldDB" id="A0A194UXC5"/>
<sequence length="268" mass="29450">MAARLSKGVSSSILLKNSSSSLRRGFQRRLYNPTITYHQNTAKSTFAVGVRLLHNNHLPQNLKKTDTPPSNTPSNTPSNNQDASATTPASTTTPHPDKGCTCSDCHWFPFHRGNFPRLLSKQNRDKLCRFAEDIVKYTPISEGACTPPFAIVLQQRLAGQIPSSPSPPTDLIEEDEDVDVDVDDDKMPRSGYDTTNLRAAQKPRPAGVVDSGCGNNGTAVVKGKVKVEEDAKDKQGHAPPDGPAPLEKRERSWDEHLPLDGRGWTFWL</sequence>
<feature type="region of interest" description="Disordered" evidence="1">
    <location>
        <begin position="59"/>
        <end position="96"/>
    </location>
</feature>
<reference evidence="3" key="1">
    <citation type="submission" date="2014-12" db="EMBL/GenBank/DDBJ databases">
        <title>Genome Sequence of Valsa Canker Pathogens Uncovers a Specific Adaption of Colonization on Woody Bark.</title>
        <authorList>
            <person name="Yin Z."/>
            <person name="Liu H."/>
            <person name="Gao X."/>
            <person name="Li Z."/>
            <person name="Song N."/>
            <person name="Ke X."/>
            <person name="Dai Q."/>
            <person name="Wu Y."/>
            <person name="Sun Y."/>
            <person name="Xu J.-R."/>
            <person name="Kang Z.K."/>
            <person name="Wang L."/>
            <person name="Huang L."/>
        </authorList>
    </citation>
    <scope>NUCLEOTIDE SEQUENCE [LARGE SCALE GENOMIC DNA]</scope>
    <source>
        <strain evidence="3">SXYL134</strain>
    </source>
</reference>
<keyword evidence="3" id="KW-1185">Reference proteome</keyword>
<feature type="compositionally biased region" description="Basic and acidic residues" evidence="1">
    <location>
        <begin position="246"/>
        <end position="259"/>
    </location>
</feature>
<evidence type="ECO:0000313" key="2">
    <source>
        <dbReference type="EMBL" id="KUI56350.1"/>
    </source>
</evidence>
<protein>
    <submittedName>
        <fullName evidence="2">Uncharacterized protein</fullName>
    </submittedName>
</protein>
<proteinExistence type="predicted"/>
<name>A0A194UXC5_CYTMA</name>
<feature type="compositionally biased region" description="Basic and acidic residues" evidence="1">
    <location>
        <begin position="225"/>
        <end position="236"/>
    </location>
</feature>